<dbReference type="EC" id="2.7.13.3" evidence="3"/>
<dbReference type="Gene3D" id="6.10.250.690">
    <property type="match status" value="1"/>
</dbReference>
<evidence type="ECO:0000256" key="1">
    <source>
        <dbReference type="ARBA" id="ARBA00000085"/>
    </source>
</evidence>
<dbReference type="GO" id="GO:0000156">
    <property type="term" value="F:phosphorelay response regulator activity"/>
    <property type="evidence" value="ECO:0007669"/>
    <property type="project" value="TreeGrafter"/>
</dbReference>
<dbReference type="PROSITE" id="PS51755">
    <property type="entry name" value="OMPR_PHOB"/>
    <property type="match status" value="1"/>
</dbReference>
<evidence type="ECO:0000256" key="14">
    <source>
        <dbReference type="PROSITE-ProRule" id="PRU01091"/>
    </source>
</evidence>
<keyword evidence="15" id="KW-0812">Transmembrane</keyword>
<feature type="domain" description="HAMP" evidence="18">
    <location>
        <begin position="213"/>
        <end position="265"/>
    </location>
</feature>
<dbReference type="PROSITE" id="PS50885">
    <property type="entry name" value="HAMP"/>
    <property type="match status" value="1"/>
</dbReference>
<dbReference type="FunFam" id="1.10.10.10:FF:000018">
    <property type="entry name" value="DNA-binding response regulator ResD"/>
    <property type="match status" value="1"/>
</dbReference>
<proteinExistence type="predicted"/>
<dbReference type="SMART" id="SM00388">
    <property type="entry name" value="HisKA"/>
    <property type="match status" value="1"/>
</dbReference>
<dbReference type="PROSITE" id="PS50109">
    <property type="entry name" value="HIS_KIN"/>
    <property type="match status" value="1"/>
</dbReference>
<evidence type="ECO:0000256" key="15">
    <source>
        <dbReference type="SAM" id="Phobius"/>
    </source>
</evidence>
<sequence>MSIRKKIILSNLLMILVPLLLLCLMGGIWLNTVGNRYWKPIEEMYEDRNGVISAQNLIYAYQEELWDTNWEVLESQEDQAVDAKGLRQSPEMVRLQRELTGLGYHFTVLLDEKRLYSNLSEEEFRQVEQLIGPIQEQAKSINVSSDRVSVIKCSFYEDEEECAIIAVNIGMDNPLGSKSYLQRYVLPYVWIFGLSMILVVILVNVCCSKWISSLILPPMKEIRKGMQKVKKGELEGNIRVLRNDELGEVCSEFNEMQLWLKKSKEEQMKYETYRRELISGVSHDLRTPLTTIKGYVGGILDGIANTEEKRRKYLLAVQTRTADLENLIDQLSSYNRMENHMFQYKMEEMALKKAVEDYLEENEEFIVENRLIVSLKADTDGTMRMDQRAFKRIMDNLFTNSIRYREKGQSRIRIIQGSLQRRQRSGTCDRKEDRPGSSRHRVCKEQGWIGDLYGISGELERKGEMDKILIIEDDELIAELERDYLLSEGMEADVSTDGRRGMEQFKQGQYAAVILDLMLPGRNGFEICREIRKQSDVPILLVTARKEDIDKIKGLRLGADDYVVKPFSPVELVARVKAHIQIHRNLKAGKDEEVIRAGRLVIHPDSYKVYKDNRTIELTGREFELLLFLARNPNIVFSKARLFDNVWGMDAVGDVSTVTVHINKLREKIEDDPSEPQMIRTVWGVGYRFEAAKPAATCL</sequence>
<feature type="transmembrane region" description="Helical" evidence="15">
    <location>
        <begin position="12"/>
        <end position="30"/>
    </location>
</feature>
<keyword evidence="5 13" id="KW-0597">Phosphoprotein</keyword>
<dbReference type="Pfam" id="PF00672">
    <property type="entry name" value="HAMP"/>
    <property type="match status" value="1"/>
</dbReference>
<keyword evidence="9" id="KW-0805">Transcription regulation</keyword>
<accession>A0A9D0ZW56</accession>
<dbReference type="InterPro" id="IPR003660">
    <property type="entry name" value="HAMP_dom"/>
</dbReference>
<dbReference type="GO" id="GO:0000155">
    <property type="term" value="F:phosphorelay sensor kinase activity"/>
    <property type="evidence" value="ECO:0007669"/>
    <property type="project" value="InterPro"/>
</dbReference>
<dbReference type="InterPro" id="IPR036388">
    <property type="entry name" value="WH-like_DNA-bd_sf"/>
</dbReference>
<dbReference type="PANTHER" id="PTHR48111:SF26">
    <property type="entry name" value="STAGE 0 SPORULATION PROTEIN A HOMOLOG"/>
    <property type="match status" value="1"/>
</dbReference>
<protein>
    <recommendedName>
        <fullName evidence="4">Stage 0 sporulation protein A homolog</fullName>
        <ecNumber evidence="3">2.7.13.3</ecNumber>
    </recommendedName>
</protein>
<evidence type="ECO:0000256" key="13">
    <source>
        <dbReference type="PROSITE-ProRule" id="PRU00169"/>
    </source>
</evidence>
<comment type="catalytic activity">
    <reaction evidence="1">
        <text>ATP + protein L-histidine = ADP + protein N-phospho-L-histidine.</text>
        <dbReference type="EC" id="2.7.13.3"/>
    </reaction>
</comment>
<feature type="domain" description="Histidine kinase" evidence="16">
    <location>
        <begin position="280"/>
        <end position="414"/>
    </location>
</feature>
<evidence type="ECO:0000256" key="6">
    <source>
        <dbReference type="ARBA" id="ARBA00022679"/>
    </source>
</evidence>
<evidence type="ECO:0000256" key="9">
    <source>
        <dbReference type="ARBA" id="ARBA00023015"/>
    </source>
</evidence>
<dbReference type="InterPro" id="IPR011006">
    <property type="entry name" value="CheY-like_superfamily"/>
</dbReference>
<feature type="domain" description="OmpR/PhoB-type" evidence="19">
    <location>
        <begin position="592"/>
        <end position="691"/>
    </location>
</feature>
<evidence type="ECO:0000259" key="19">
    <source>
        <dbReference type="PROSITE" id="PS51755"/>
    </source>
</evidence>
<keyword evidence="6" id="KW-0808">Transferase</keyword>
<dbReference type="GO" id="GO:0006355">
    <property type="term" value="P:regulation of DNA-templated transcription"/>
    <property type="evidence" value="ECO:0007669"/>
    <property type="project" value="InterPro"/>
</dbReference>
<organism evidence="20 21">
    <name type="scientific">Candidatus Limivivens merdigallinarum</name>
    <dbReference type="NCBI Taxonomy" id="2840859"/>
    <lineage>
        <taxon>Bacteria</taxon>
        <taxon>Bacillati</taxon>
        <taxon>Bacillota</taxon>
        <taxon>Clostridia</taxon>
        <taxon>Lachnospirales</taxon>
        <taxon>Lachnospiraceae</taxon>
        <taxon>Lachnospiraceae incertae sedis</taxon>
        <taxon>Candidatus Limivivens</taxon>
    </lineage>
</organism>
<dbReference type="Gene3D" id="3.30.565.10">
    <property type="entry name" value="Histidine kinase-like ATPase, C-terminal domain"/>
    <property type="match status" value="1"/>
</dbReference>
<dbReference type="GO" id="GO:0032993">
    <property type="term" value="C:protein-DNA complex"/>
    <property type="evidence" value="ECO:0007669"/>
    <property type="project" value="TreeGrafter"/>
</dbReference>
<keyword evidence="11" id="KW-0804">Transcription</keyword>
<reference evidence="20" key="2">
    <citation type="journal article" date="2021" name="PeerJ">
        <title>Extensive microbial diversity within the chicken gut microbiome revealed by metagenomics and culture.</title>
        <authorList>
            <person name="Gilroy R."/>
            <person name="Ravi A."/>
            <person name="Getino M."/>
            <person name="Pursley I."/>
            <person name="Horton D.L."/>
            <person name="Alikhan N.F."/>
            <person name="Baker D."/>
            <person name="Gharbi K."/>
            <person name="Hall N."/>
            <person name="Watson M."/>
            <person name="Adriaenssens E.M."/>
            <person name="Foster-Nyarko E."/>
            <person name="Jarju S."/>
            <person name="Secka A."/>
            <person name="Antonio M."/>
            <person name="Oren A."/>
            <person name="Chaudhuri R.R."/>
            <person name="La Ragione R."/>
            <person name="Hildebrand F."/>
            <person name="Pallen M.J."/>
        </authorList>
    </citation>
    <scope>NUCLEOTIDE SEQUENCE</scope>
    <source>
        <strain evidence="20">ChiSjej3B21-11622</strain>
    </source>
</reference>
<evidence type="ECO:0000313" key="21">
    <source>
        <dbReference type="Proteomes" id="UP000886886"/>
    </source>
</evidence>
<dbReference type="CDD" id="cd17574">
    <property type="entry name" value="REC_OmpR"/>
    <property type="match status" value="1"/>
</dbReference>
<dbReference type="Pfam" id="PF00072">
    <property type="entry name" value="Response_reg"/>
    <property type="match status" value="1"/>
</dbReference>
<dbReference type="Gene3D" id="6.10.340.10">
    <property type="match status" value="1"/>
</dbReference>
<dbReference type="CDD" id="cd06225">
    <property type="entry name" value="HAMP"/>
    <property type="match status" value="1"/>
</dbReference>
<keyword evidence="8" id="KW-0902">Two-component regulatory system</keyword>
<comment type="caution">
    <text evidence="20">The sequence shown here is derived from an EMBL/GenBank/DDBJ whole genome shotgun (WGS) entry which is preliminary data.</text>
</comment>
<evidence type="ECO:0000256" key="12">
    <source>
        <dbReference type="ARBA" id="ARBA00024867"/>
    </source>
</evidence>
<dbReference type="InterPro" id="IPR003661">
    <property type="entry name" value="HisK_dim/P_dom"/>
</dbReference>
<dbReference type="SMART" id="SM00862">
    <property type="entry name" value="Trans_reg_C"/>
    <property type="match status" value="1"/>
</dbReference>
<dbReference type="InterPro" id="IPR036890">
    <property type="entry name" value="HATPase_C_sf"/>
</dbReference>
<dbReference type="CDD" id="cd00383">
    <property type="entry name" value="trans_reg_C"/>
    <property type="match status" value="1"/>
</dbReference>
<keyword evidence="15" id="KW-1133">Transmembrane helix</keyword>
<gene>
    <name evidence="20" type="ORF">IAB26_10445</name>
</gene>
<dbReference type="InterPro" id="IPR039420">
    <property type="entry name" value="WalR-like"/>
</dbReference>
<evidence type="ECO:0000313" key="20">
    <source>
        <dbReference type="EMBL" id="HIQ96971.1"/>
    </source>
</evidence>
<evidence type="ECO:0000256" key="7">
    <source>
        <dbReference type="ARBA" id="ARBA00022777"/>
    </source>
</evidence>
<reference evidence="20" key="1">
    <citation type="submission" date="2020-10" db="EMBL/GenBank/DDBJ databases">
        <authorList>
            <person name="Gilroy R."/>
        </authorList>
    </citation>
    <scope>NUCLEOTIDE SEQUENCE</scope>
    <source>
        <strain evidence="20">ChiSjej3B21-11622</strain>
    </source>
</reference>
<evidence type="ECO:0000259" key="18">
    <source>
        <dbReference type="PROSITE" id="PS50885"/>
    </source>
</evidence>
<feature type="DNA-binding region" description="OmpR/PhoB-type" evidence="14">
    <location>
        <begin position="592"/>
        <end position="691"/>
    </location>
</feature>
<dbReference type="GO" id="GO:0000976">
    <property type="term" value="F:transcription cis-regulatory region binding"/>
    <property type="evidence" value="ECO:0007669"/>
    <property type="project" value="TreeGrafter"/>
</dbReference>
<evidence type="ECO:0000256" key="3">
    <source>
        <dbReference type="ARBA" id="ARBA00012438"/>
    </source>
</evidence>
<comment type="function">
    <text evidence="12">May play the central regulatory role in sporulation. It may be an element of the effector pathway responsible for the activation of sporulation genes in response to nutritional stress. Spo0A may act in concert with spo0H (a sigma factor) to control the expression of some genes that are critical to the sporulation process.</text>
</comment>
<dbReference type="PANTHER" id="PTHR48111">
    <property type="entry name" value="REGULATOR OF RPOS"/>
    <property type="match status" value="1"/>
</dbReference>
<evidence type="ECO:0000256" key="8">
    <source>
        <dbReference type="ARBA" id="ARBA00023012"/>
    </source>
</evidence>
<dbReference type="SUPFAM" id="SSF158472">
    <property type="entry name" value="HAMP domain-like"/>
    <property type="match status" value="1"/>
</dbReference>
<dbReference type="SUPFAM" id="SSF55874">
    <property type="entry name" value="ATPase domain of HSP90 chaperone/DNA topoisomerase II/histidine kinase"/>
    <property type="match status" value="1"/>
</dbReference>
<dbReference type="SUPFAM" id="SSF47384">
    <property type="entry name" value="Homodimeric domain of signal transducing histidine kinase"/>
    <property type="match status" value="1"/>
</dbReference>
<dbReference type="CDD" id="cd00082">
    <property type="entry name" value="HisKA"/>
    <property type="match status" value="1"/>
</dbReference>
<keyword evidence="7" id="KW-0418">Kinase</keyword>
<evidence type="ECO:0000256" key="5">
    <source>
        <dbReference type="ARBA" id="ARBA00022553"/>
    </source>
</evidence>
<name>A0A9D0ZW56_9FIRM</name>
<evidence type="ECO:0000256" key="2">
    <source>
        <dbReference type="ARBA" id="ARBA00004370"/>
    </source>
</evidence>
<dbReference type="Proteomes" id="UP000886886">
    <property type="component" value="Unassembled WGS sequence"/>
</dbReference>
<evidence type="ECO:0000259" key="17">
    <source>
        <dbReference type="PROSITE" id="PS50110"/>
    </source>
</evidence>
<dbReference type="Gene3D" id="1.10.287.130">
    <property type="match status" value="1"/>
</dbReference>
<feature type="domain" description="Response regulatory" evidence="17">
    <location>
        <begin position="467"/>
        <end position="580"/>
    </location>
</feature>
<dbReference type="SMART" id="SM00448">
    <property type="entry name" value="REC"/>
    <property type="match status" value="1"/>
</dbReference>
<dbReference type="Gene3D" id="1.10.10.10">
    <property type="entry name" value="Winged helix-like DNA-binding domain superfamily/Winged helix DNA-binding domain"/>
    <property type="match status" value="1"/>
</dbReference>
<dbReference type="EMBL" id="DVFT01000155">
    <property type="protein sequence ID" value="HIQ96971.1"/>
    <property type="molecule type" value="Genomic_DNA"/>
</dbReference>
<dbReference type="FunFam" id="3.40.50.2300:FF:000001">
    <property type="entry name" value="DNA-binding response regulator PhoB"/>
    <property type="match status" value="1"/>
</dbReference>
<dbReference type="GO" id="GO:0016020">
    <property type="term" value="C:membrane"/>
    <property type="evidence" value="ECO:0007669"/>
    <property type="project" value="UniProtKB-SubCell"/>
</dbReference>
<dbReference type="AlphaFoldDB" id="A0A9D0ZW56"/>
<dbReference type="SUPFAM" id="SSF52172">
    <property type="entry name" value="CheY-like"/>
    <property type="match status" value="1"/>
</dbReference>
<evidence type="ECO:0000259" key="16">
    <source>
        <dbReference type="PROSITE" id="PS50109"/>
    </source>
</evidence>
<dbReference type="InterPro" id="IPR036097">
    <property type="entry name" value="HisK_dim/P_sf"/>
</dbReference>
<keyword evidence="15" id="KW-0472">Membrane</keyword>
<dbReference type="PROSITE" id="PS50110">
    <property type="entry name" value="RESPONSE_REGULATORY"/>
    <property type="match status" value="1"/>
</dbReference>
<dbReference type="InterPro" id="IPR001867">
    <property type="entry name" value="OmpR/PhoB-type_DNA-bd"/>
</dbReference>
<dbReference type="SMART" id="SM00304">
    <property type="entry name" value="HAMP"/>
    <property type="match status" value="1"/>
</dbReference>
<evidence type="ECO:0000256" key="11">
    <source>
        <dbReference type="ARBA" id="ARBA00023163"/>
    </source>
</evidence>
<feature type="modified residue" description="4-aspartylphosphate" evidence="13">
    <location>
        <position position="516"/>
    </location>
</feature>
<evidence type="ECO:0000256" key="4">
    <source>
        <dbReference type="ARBA" id="ARBA00018672"/>
    </source>
</evidence>
<keyword evidence="10 14" id="KW-0238">DNA-binding</keyword>
<dbReference type="Gene3D" id="3.40.50.2300">
    <property type="match status" value="1"/>
</dbReference>
<dbReference type="InterPro" id="IPR001789">
    <property type="entry name" value="Sig_transdc_resp-reg_receiver"/>
</dbReference>
<evidence type="ECO:0000256" key="10">
    <source>
        <dbReference type="ARBA" id="ARBA00023125"/>
    </source>
</evidence>
<dbReference type="Pfam" id="PF00512">
    <property type="entry name" value="HisKA"/>
    <property type="match status" value="1"/>
</dbReference>
<comment type="subcellular location">
    <subcellularLocation>
        <location evidence="2">Membrane</location>
    </subcellularLocation>
</comment>
<dbReference type="Pfam" id="PF00486">
    <property type="entry name" value="Trans_reg_C"/>
    <property type="match status" value="1"/>
</dbReference>
<dbReference type="InterPro" id="IPR005467">
    <property type="entry name" value="His_kinase_dom"/>
</dbReference>
<dbReference type="GO" id="GO:0005829">
    <property type="term" value="C:cytosol"/>
    <property type="evidence" value="ECO:0007669"/>
    <property type="project" value="TreeGrafter"/>
</dbReference>